<evidence type="ECO:0000313" key="6">
    <source>
        <dbReference type="EMBL" id="KAK9845745.1"/>
    </source>
</evidence>
<dbReference type="AlphaFoldDB" id="A0AAW1SII4"/>
<evidence type="ECO:0000256" key="2">
    <source>
        <dbReference type="ARBA" id="ARBA00015736"/>
    </source>
</evidence>
<dbReference type="GO" id="GO:0005794">
    <property type="term" value="C:Golgi apparatus"/>
    <property type="evidence" value="ECO:0007669"/>
    <property type="project" value="TreeGrafter"/>
</dbReference>
<evidence type="ECO:0000256" key="3">
    <source>
        <dbReference type="ARBA" id="ARBA00022707"/>
    </source>
</evidence>
<dbReference type="InterPro" id="IPR019142">
    <property type="entry name" value="Dymeclin"/>
</dbReference>
<gene>
    <name evidence="6" type="ORF">WJX81_001268</name>
</gene>
<evidence type="ECO:0000256" key="1">
    <source>
        <dbReference type="ARBA" id="ARBA00010603"/>
    </source>
</evidence>
<keyword evidence="3" id="KW-0519">Myristate</keyword>
<dbReference type="Proteomes" id="UP001445335">
    <property type="component" value="Unassembled WGS sequence"/>
</dbReference>
<feature type="region of interest" description="Disordered" evidence="5">
    <location>
        <begin position="680"/>
        <end position="699"/>
    </location>
</feature>
<dbReference type="Pfam" id="PF09742">
    <property type="entry name" value="Dymeclin"/>
    <property type="match status" value="1"/>
</dbReference>
<organism evidence="6 7">
    <name type="scientific">Elliptochloris bilobata</name>
    <dbReference type="NCBI Taxonomy" id="381761"/>
    <lineage>
        <taxon>Eukaryota</taxon>
        <taxon>Viridiplantae</taxon>
        <taxon>Chlorophyta</taxon>
        <taxon>core chlorophytes</taxon>
        <taxon>Trebouxiophyceae</taxon>
        <taxon>Trebouxiophyceae incertae sedis</taxon>
        <taxon>Elliptochloris clade</taxon>
        <taxon>Elliptochloris</taxon>
    </lineage>
</organism>
<name>A0AAW1SII4_9CHLO</name>
<reference evidence="6 7" key="1">
    <citation type="journal article" date="2024" name="Nat. Commun.">
        <title>Phylogenomics reveals the evolutionary origins of lichenization in chlorophyte algae.</title>
        <authorList>
            <person name="Puginier C."/>
            <person name="Libourel C."/>
            <person name="Otte J."/>
            <person name="Skaloud P."/>
            <person name="Haon M."/>
            <person name="Grisel S."/>
            <person name="Petersen M."/>
            <person name="Berrin J.G."/>
            <person name="Delaux P.M."/>
            <person name="Dal Grande F."/>
            <person name="Keller J."/>
        </authorList>
    </citation>
    <scope>NUCLEOTIDE SEQUENCE [LARGE SCALE GENOMIC DNA]</scope>
    <source>
        <strain evidence="6 7">SAG 245.80</strain>
    </source>
</reference>
<accession>A0AAW1SII4</accession>
<evidence type="ECO:0000256" key="5">
    <source>
        <dbReference type="SAM" id="MobiDB-lite"/>
    </source>
</evidence>
<evidence type="ECO:0000256" key="4">
    <source>
        <dbReference type="ARBA" id="ARBA00023288"/>
    </source>
</evidence>
<comment type="similarity">
    <text evidence="1">Belongs to the dymeclin family.</text>
</comment>
<dbReference type="EMBL" id="JALJOU010000002">
    <property type="protein sequence ID" value="KAK9845745.1"/>
    <property type="molecule type" value="Genomic_DNA"/>
</dbReference>
<feature type="compositionally biased region" description="Polar residues" evidence="5">
    <location>
        <begin position="690"/>
        <end position="699"/>
    </location>
</feature>
<keyword evidence="4" id="KW-0449">Lipoprotein</keyword>
<keyword evidence="7" id="KW-1185">Reference proteome</keyword>
<proteinExistence type="inferred from homology"/>
<protein>
    <recommendedName>
        <fullName evidence="2">Dymeclin</fullName>
    </recommendedName>
</protein>
<comment type="caution">
    <text evidence="6">The sequence shown here is derived from an EMBL/GenBank/DDBJ whole genome shotgun (WGS) entry which is preliminary data.</text>
</comment>
<sequence length="699" mass="75313">MGGGGSKPDPGAHDRLLAEFSGTMAIDISDLFWTRLLQFPTPLTQLPPAEVEAATAYHCEELVRHNQGTQHLQKLLHHTVELLHWVDKRRSSAAEATNALVFTRVVMKHLAESLTGPQLADFVNAPLAPASEKAAAPKAPPLVTQLVRELATALLIVECSVETYLLHWELLNALLVLASTQLYTPNAGAVPGAHPFTEALLGAPDLVPALVQVLLEHFIEQAPLPPGAPVYVPPAPAAGGAFRFARSAASAATSVLLLPVRAVTYMARAGSGGSAAAAASPIADTAQLLLLVLLHHAPAGRGGHAFRQALRALQDASDAGDEAAAEAGQGGAAAAAAAEAPAAARVPYPALYEAVGRGLEHERGVLLLYDLLHGCPHFQDYVLVRGDLETVLLPLLRLLYTAGGRHSPSHMYMLLIILLILSQDAAFAANVHAVQLVEVPWYKERLLHKTSLGSLLVILLLRTAHYNLAALRDVYLHTNTLAALANLAPYAHNLSSLAAQRLVSLFDMLARRYRQLAAACERGEPRSEELQVYADFLRIVLEILNTVITAGLPQNPELVYALLHRQEVFAPFQADARFAELMENVGTVLAHFNERVEAVRATGGWDWSVARVLEVIKDSLRAWRGDKLRQFPELRFTYEEEASPEDFFVPMVWTLVVAHTSVPWNPQVIALFSPVSAEEAEGNGGLPGSDSLSASEQAV</sequence>
<dbReference type="PANTHER" id="PTHR12895:SF9">
    <property type="entry name" value="DYMECLIN"/>
    <property type="match status" value="1"/>
</dbReference>
<dbReference type="GO" id="GO:0007030">
    <property type="term" value="P:Golgi organization"/>
    <property type="evidence" value="ECO:0007669"/>
    <property type="project" value="TreeGrafter"/>
</dbReference>
<dbReference type="PANTHER" id="PTHR12895">
    <property type="entry name" value="DYMECLIN"/>
    <property type="match status" value="1"/>
</dbReference>
<evidence type="ECO:0000313" key="7">
    <source>
        <dbReference type="Proteomes" id="UP001445335"/>
    </source>
</evidence>